<dbReference type="RefSeq" id="XP_007410244.1">
    <property type="nucleotide sequence ID" value="XM_007410182.1"/>
</dbReference>
<dbReference type="EMBL" id="GL883108">
    <property type="protein sequence ID" value="EGG06410.1"/>
    <property type="molecule type" value="Genomic_DNA"/>
</dbReference>
<dbReference type="GeneID" id="18934233"/>
<dbReference type="eggNOG" id="KOG1131">
    <property type="taxonomic scope" value="Eukaryota"/>
</dbReference>
<accession>F4RMD6</accession>
<evidence type="ECO:0000313" key="2">
    <source>
        <dbReference type="Proteomes" id="UP000001072"/>
    </source>
</evidence>
<dbReference type="AlphaFoldDB" id="F4RMD6"/>
<dbReference type="STRING" id="747676.F4RMD6"/>
<dbReference type="VEuPathDB" id="FungiDB:MELLADRAFT_86596"/>
<dbReference type="InParanoid" id="F4RMD6"/>
<organism evidence="2">
    <name type="scientific">Melampsora larici-populina (strain 98AG31 / pathotype 3-4-7)</name>
    <name type="common">Poplar leaf rust fungus</name>
    <dbReference type="NCBI Taxonomy" id="747676"/>
    <lineage>
        <taxon>Eukaryota</taxon>
        <taxon>Fungi</taxon>
        <taxon>Dikarya</taxon>
        <taxon>Basidiomycota</taxon>
        <taxon>Pucciniomycotina</taxon>
        <taxon>Pucciniomycetes</taxon>
        <taxon>Pucciniales</taxon>
        <taxon>Melampsoraceae</taxon>
        <taxon>Melampsora</taxon>
    </lineage>
</organism>
<proteinExistence type="predicted"/>
<dbReference type="FunFam" id="3.40.50.300:FF:000128">
    <property type="entry name" value="Putative DNA repair helicase RAD3"/>
    <property type="match status" value="1"/>
</dbReference>
<name>F4RMD6_MELLP</name>
<gene>
    <name evidence="1" type="ORF">MELLADRAFT_86596</name>
</gene>
<dbReference type="HOGENOM" id="CLU_3125420_0_0_1"/>
<sequence length="50" mass="5589">MYPVFKLTCLDTSIAIKPVFDGLSRVVITSGTSSPLDMYFKKLEFETAVQ</sequence>
<keyword evidence="2" id="KW-1185">Reference proteome</keyword>
<reference evidence="2" key="1">
    <citation type="journal article" date="2011" name="Proc. Natl. Acad. Sci. U.S.A.">
        <title>Obligate biotrophy features unraveled by the genomic analysis of rust fungi.</title>
        <authorList>
            <person name="Duplessis S."/>
            <person name="Cuomo C.A."/>
            <person name="Lin Y.-C."/>
            <person name="Aerts A."/>
            <person name="Tisserant E."/>
            <person name="Veneault-Fourrey C."/>
            <person name="Joly D.L."/>
            <person name="Hacquard S."/>
            <person name="Amselem J."/>
            <person name="Cantarel B.L."/>
            <person name="Chiu R."/>
            <person name="Coutinho P.M."/>
            <person name="Feau N."/>
            <person name="Field M."/>
            <person name="Frey P."/>
            <person name="Gelhaye E."/>
            <person name="Goldberg J."/>
            <person name="Grabherr M.G."/>
            <person name="Kodira C.D."/>
            <person name="Kohler A."/>
            <person name="Kuees U."/>
            <person name="Lindquist E.A."/>
            <person name="Lucas S.M."/>
            <person name="Mago R."/>
            <person name="Mauceli E."/>
            <person name="Morin E."/>
            <person name="Murat C."/>
            <person name="Pangilinan J.L."/>
            <person name="Park R."/>
            <person name="Pearson M."/>
            <person name="Quesneville H."/>
            <person name="Rouhier N."/>
            <person name="Sakthikumar S."/>
            <person name="Salamov A.A."/>
            <person name="Schmutz J."/>
            <person name="Selles B."/>
            <person name="Shapiro H."/>
            <person name="Tanguay P."/>
            <person name="Tuskan G.A."/>
            <person name="Henrissat B."/>
            <person name="Van de Peer Y."/>
            <person name="Rouze P."/>
            <person name="Ellis J.G."/>
            <person name="Dodds P.N."/>
            <person name="Schein J.E."/>
            <person name="Zhong S."/>
            <person name="Hamelin R.C."/>
            <person name="Grigoriev I.V."/>
            <person name="Szabo L.J."/>
            <person name="Martin F."/>
        </authorList>
    </citation>
    <scope>NUCLEOTIDE SEQUENCE [LARGE SCALE GENOMIC DNA]</scope>
    <source>
        <strain evidence="2">98AG31 / pathotype 3-4-7</strain>
    </source>
</reference>
<evidence type="ECO:0000313" key="1">
    <source>
        <dbReference type="EMBL" id="EGG06410.1"/>
    </source>
</evidence>
<dbReference type="KEGG" id="mlr:MELLADRAFT_86596"/>
<protein>
    <submittedName>
        <fullName evidence="1">Uncharacterized protein</fullName>
    </submittedName>
</protein>
<dbReference type="OrthoDB" id="272481at2759"/>
<dbReference type="Proteomes" id="UP000001072">
    <property type="component" value="Unassembled WGS sequence"/>
</dbReference>